<accession>A0ABY2LAV6</accession>
<sequence length="1096" mass="126286">MFSIISENTVECCSNPFSRKTPRYVVTEVDDWGSEGRCVSEFLLPYDAFLRSIKQNVGSEHVVLLGAGASISSGVSSADSCLWEWKRDIFVSKNPHLSKEYSNYHSDSVKLSIQRWLDNEGCYPILNDPEEYSKYALIAYPIEDVRKKYFENICIGKEPFIGYRILCLLAKYGMIRSVFTTNFDGLVIKAAYQTGVNPIEITLDSADRIHRSANKNELLSIALHGDFKYGPLKNTDKELDTQHKEFVNGLANHLNDKHLIVFGYSGRDRSLMKALKDAYRKKGAGLLFWCGHGDEVKPEVRELLNVVREAGRDAYFVPTDGFDNTMIHLSKTCYENDHNFSHEVDQILKSSQNESMVYTPFSMEAKHTDTIIRSNLFPLKYPKELFQFEINFTEVNKPWNEIRNLTANANVIAAPLKYNIYAFGTLNEINNIFSGRLKSAISRTPVSFEELKTGTTIRKIYLQTIIKGICQTNDLLDSRLDRIWIKTDKKNINLDSKTFEVFDAVRISFFFDRKYTYISLNPTFEIIDFKGISKEQKGKIARKYYDDLMKGKPNINFNAFLEKWKRILFVNNQKLEFDYPFNSGSGFKFSISTETMHVGIMKTNSRSEIKIPKDFDTRTLVHHGLQYSEPQLEFFNKITNKIVSDFHPMRGLTKNRPYDYSMNGNVHDGEVNLGIICDSSFKEKIFNFLNQLNETRNAGGFNPDYLIDYPGFLKSYGIPLNIPHFNSEFWKECSVLLKEKDIKKIGLELLGSIKKRIDQLASINKRIVVVVFIPTAWNEFTMIQDDNEKFDLHDQVKAYAAQIGLSTQFIREETLTDPLSCQVNWWLSLSFYVKSMRTPWVLQGLDSKTAFVGIGYSLNHRQAREKVVLGCSHIYNAKGQGLKYRLTRVEDCIFDRENNPFLSYEDAFKFGVLIREMFVNSMGGELPSRVVVHKRTHFKKEEKKGIVDSLRNSGIEYIDLIEINYEENACFTSLNLRDEKLLPHPYPLSRGTCFVFDSTSALLWTHGRVQSVKAENHNYYLGGKNIPKPLKIKKHYGSSDIGTIASEILGLTKMNWNSFDLYSKLPATIHSSNEIARIGWILNRFEGRTYDYRYFM</sequence>
<gene>
    <name evidence="4" type="ORF">EHQ10_03160</name>
</gene>
<dbReference type="Pfam" id="PF13289">
    <property type="entry name" value="SIR2_2"/>
    <property type="match status" value="1"/>
</dbReference>
<comment type="similarity">
    <text evidence="1">Belongs to the argonaute family. Long pAgo subfamily.</text>
</comment>
<reference evidence="5" key="1">
    <citation type="journal article" date="2019" name="PLoS Negl. Trop. Dis.">
        <title>Revisiting the worldwide diversity of Leptospira species in the environment.</title>
        <authorList>
            <person name="Vincent A.T."/>
            <person name="Schiettekatte O."/>
            <person name="Bourhy P."/>
            <person name="Veyrier F.J."/>
            <person name="Picardeau M."/>
        </authorList>
    </citation>
    <scope>NUCLEOTIDE SEQUENCE [LARGE SCALE GENOMIC DNA]</scope>
    <source>
        <strain evidence="5">201800295</strain>
    </source>
</reference>
<dbReference type="SUPFAM" id="SSF53098">
    <property type="entry name" value="Ribonuclease H-like"/>
    <property type="match status" value="1"/>
</dbReference>
<dbReference type="InterPro" id="IPR036397">
    <property type="entry name" value="RNaseH_sf"/>
</dbReference>
<proteinExistence type="inferred from homology"/>
<dbReference type="SUPFAM" id="SSF52467">
    <property type="entry name" value="DHS-like NAD/FAD-binding domain"/>
    <property type="match status" value="1"/>
</dbReference>
<dbReference type="SMART" id="SM00950">
    <property type="entry name" value="Piwi"/>
    <property type="match status" value="1"/>
</dbReference>
<dbReference type="EMBL" id="RQFD01000003">
    <property type="protein sequence ID" value="TGK52764.1"/>
    <property type="molecule type" value="Genomic_DNA"/>
</dbReference>
<dbReference type="InterPro" id="IPR012337">
    <property type="entry name" value="RNaseH-like_sf"/>
</dbReference>
<dbReference type="CDD" id="cd04659">
    <property type="entry name" value="Piwi_piwi-like_ProArk"/>
    <property type="match status" value="1"/>
</dbReference>
<evidence type="ECO:0000256" key="1">
    <source>
        <dbReference type="ARBA" id="ARBA00035012"/>
    </source>
</evidence>
<organism evidence="4 5">
    <name type="scientific">Leptospira bouyouniensis</name>
    <dbReference type="NCBI Taxonomy" id="2484911"/>
    <lineage>
        <taxon>Bacteria</taxon>
        <taxon>Pseudomonadati</taxon>
        <taxon>Spirochaetota</taxon>
        <taxon>Spirochaetia</taxon>
        <taxon>Leptospirales</taxon>
        <taxon>Leptospiraceae</taxon>
        <taxon>Leptospira</taxon>
    </lineage>
</organism>
<dbReference type="Gene3D" id="3.30.420.10">
    <property type="entry name" value="Ribonuclease H-like superfamily/Ribonuclease H"/>
    <property type="match status" value="1"/>
</dbReference>
<dbReference type="Gene3D" id="3.40.50.2300">
    <property type="match status" value="1"/>
</dbReference>
<dbReference type="InterPro" id="IPR029035">
    <property type="entry name" value="DHS-like_NAD/FAD-binding_dom"/>
</dbReference>
<name>A0ABY2LAV6_9LEPT</name>
<protein>
    <recommendedName>
        <fullName evidence="2">Protein argonaute</fullName>
    </recommendedName>
</protein>
<dbReference type="Proteomes" id="UP000297617">
    <property type="component" value="Unassembled WGS sequence"/>
</dbReference>
<evidence type="ECO:0000313" key="5">
    <source>
        <dbReference type="Proteomes" id="UP000297617"/>
    </source>
</evidence>
<evidence type="ECO:0000313" key="4">
    <source>
        <dbReference type="EMBL" id="TGK52764.1"/>
    </source>
</evidence>
<evidence type="ECO:0000256" key="2">
    <source>
        <dbReference type="ARBA" id="ARBA00035032"/>
    </source>
</evidence>
<comment type="caution">
    <text evidence="4">The sequence shown here is derived from an EMBL/GenBank/DDBJ whole genome shotgun (WGS) entry which is preliminary data.</text>
</comment>
<evidence type="ECO:0000259" key="3">
    <source>
        <dbReference type="SMART" id="SM00950"/>
    </source>
</evidence>
<keyword evidence="5" id="KW-1185">Reference proteome</keyword>
<dbReference type="Gene3D" id="3.40.50.1220">
    <property type="entry name" value="TPP-binding domain"/>
    <property type="match status" value="1"/>
</dbReference>
<dbReference type="InterPro" id="IPR003165">
    <property type="entry name" value="Piwi"/>
</dbReference>
<feature type="domain" description="Piwi" evidence="3">
    <location>
        <begin position="768"/>
        <end position="1084"/>
    </location>
</feature>